<feature type="transmembrane region" description="Helical" evidence="12">
    <location>
        <begin position="271"/>
        <end position="296"/>
    </location>
</feature>
<dbReference type="EMBL" id="BAABCV010000004">
    <property type="protein sequence ID" value="GAA4091969.1"/>
    <property type="molecule type" value="Genomic_DNA"/>
</dbReference>
<feature type="transmembrane region" description="Helical" evidence="12">
    <location>
        <begin position="151"/>
        <end position="170"/>
    </location>
</feature>
<keyword evidence="7" id="KW-0915">Sodium</keyword>
<keyword evidence="6 12" id="KW-1133">Transmembrane helix</keyword>
<evidence type="ECO:0000313" key="14">
    <source>
        <dbReference type="Proteomes" id="UP001500841"/>
    </source>
</evidence>
<dbReference type="CDD" id="cd11494">
    <property type="entry name" value="SLC5sbd_NIS-like_u2"/>
    <property type="match status" value="1"/>
</dbReference>
<evidence type="ECO:0000256" key="5">
    <source>
        <dbReference type="ARBA" id="ARBA00022692"/>
    </source>
</evidence>
<comment type="caution">
    <text evidence="13">The sequence shown here is derived from an EMBL/GenBank/DDBJ whole genome shotgun (WGS) entry which is preliminary data.</text>
</comment>
<organism evidence="13 14">
    <name type="scientific">Mucilaginibacter panaciglaebae</name>
    <dbReference type="NCBI Taxonomy" id="502331"/>
    <lineage>
        <taxon>Bacteria</taxon>
        <taxon>Pseudomonadati</taxon>
        <taxon>Bacteroidota</taxon>
        <taxon>Sphingobacteriia</taxon>
        <taxon>Sphingobacteriales</taxon>
        <taxon>Sphingobacteriaceae</taxon>
        <taxon>Mucilaginibacter</taxon>
    </lineage>
</organism>
<keyword evidence="3" id="KW-0813">Transport</keyword>
<dbReference type="Gene3D" id="1.20.1730.10">
    <property type="entry name" value="Sodium/glucose cotransporter"/>
    <property type="match status" value="1"/>
</dbReference>
<feature type="transmembrane region" description="Helical" evidence="12">
    <location>
        <begin position="231"/>
        <end position="250"/>
    </location>
</feature>
<dbReference type="Proteomes" id="UP001500841">
    <property type="component" value="Unassembled WGS sequence"/>
</dbReference>
<dbReference type="Pfam" id="PF00474">
    <property type="entry name" value="SSF"/>
    <property type="match status" value="2"/>
</dbReference>
<keyword evidence="14" id="KW-1185">Reference proteome</keyword>
<feature type="transmembrane region" description="Helical" evidence="12">
    <location>
        <begin position="42"/>
        <end position="62"/>
    </location>
</feature>
<keyword evidence="10" id="KW-0739">Sodium transport</keyword>
<dbReference type="PANTHER" id="PTHR42985:SF47">
    <property type="entry name" value="INTEGRAL MEMBRANE TRANSPORT PROTEIN"/>
    <property type="match status" value="1"/>
</dbReference>
<accession>A0ABP7WM26</accession>
<protein>
    <recommendedName>
        <fullName evidence="15">Sodium:solute symporter</fullName>
    </recommendedName>
</protein>
<reference evidence="14" key="1">
    <citation type="journal article" date="2019" name="Int. J. Syst. Evol. Microbiol.">
        <title>The Global Catalogue of Microorganisms (GCM) 10K type strain sequencing project: providing services to taxonomists for standard genome sequencing and annotation.</title>
        <authorList>
            <consortium name="The Broad Institute Genomics Platform"/>
            <consortium name="The Broad Institute Genome Sequencing Center for Infectious Disease"/>
            <person name="Wu L."/>
            <person name="Ma J."/>
        </authorList>
    </citation>
    <scope>NUCLEOTIDE SEQUENCE [LARGE SCALE GENOMIC DNA]</scope>
    <source>
        <strain evidence="14">JCM 17085</strain>
    </source>
</reference>
<comment type="subcellular location">
    <subcellularLocation>
        <location evidence="1">Cell membrane</location>
        <topology evidence="1">Multi-pass membrane protein</topology>
    </subcellularLocation>
</comment>
<evidence type="ECO:0000256" key="11">
    <source>
        <dbReference type="RuleBase" id="RU362091"/>
    </source>
</evidence>
<evidence type="ECO:0000256" key="3">
    <source>
        <dbReference type="ARBA" id="ARBA00022448"/>
    </source>
</evidence>
<sequence length="565" mass="62659">MSLTDWIVLGATILLIVVYGLWKSGSNKNIDQFLVGGRSLSWYHIGFSVMATQASAITFLSAPGQAYSDGMRFVQFYFGLPLAMIVLCITFVPIFHRLKVYTAYEFLEQRFDLKTRALTSMLFLIQRGLSTGIAIYAPAIILSIILNINTIYTTLFIGGLVTFYTVLGGTKAVSYTQLLQMSIIFLGMFAAGALVVVLLPHHIGFIHAVKLAGKMGRMNVIDWKFDPANRYNIWSGIIGGFFLQLSYFGTDQSQVGRYLTGSSVGQSRMGLIMNGLIKIPMQFCILLIGVLVFAFYQFNRPPMFFNQYEVKQVKKSAYAREYNALENKYTGAFEQRRVNAKALITAFDSHDKTRIAQAQVNLKQTDAVVNDIRKESIGLMKKSNQQADTNDTNYVFLNFVTHYLPHGMIGLLIAIVLMASMGSTASALNSLASTTVVDIYKRTVNPKASDKKYLLASRLATVFWGIVCVGMALYAGKMGNLLEAVNQLGSYIYGTILGVFVVAFYVKRVKGSAVFMAAIISEVIICILGYYGQVAYLWLNPIGCMLVISFALLINPFVNEKAKIV</sequence>
<keyword evidence="5 12" id="KW-0812">Transmembrane</keyword>
<evidence type="ECO:0000256" key="1">
    <source>
        <dbReference type="ARBA" id="ARBA00004651"/>
    </source>
</evidence>
<feature type="transmembrane region" description="Helical" evidence="12">
    <location>
        <begin position="182"/>
        <end position="203"/>
    </location>
</feature>
<feature type="transmembrane region" description="Helical" evidence="12">
    <location>
        <begin position="513"/>
        <end position="532"/>
    </location>
</feature>
<evidence type="ECO:0000256" key="6">
    <source>
        <dbReference type="ARBA" id="ARBA00022989"/>
    </source>
</evidence>
<feature type="transmembrane region" description="Helical" evidence="12">
    <location>
        <begin position="6"/>
        <end position="22"/>
    </location>
</feature>
<feature type="transmembrane region" description="Helical" evidence="12">
    <location>
        <begin position="453"/>
        <end position="476"/>
    </location>
</feature>
<feature type="transmembrane region" description="Helical" evidence="12">
    <location>
        <begin position="538"/>
        <end position="558"/>
    </location>
</feature>
<evidence type="ECO:0000256" key="12">
    <source>
        <dbReference type="SAM" id="Phobius"/>
    </source>
</evidence>
<dbReference type="PANTHER" id="PTHR42985">
    <property type="entry name" value="SODIUM-COUPLED MONOCARBOXYLATE TRANSPORTER"/>
    <property type="match status" value="1"/>
</dbReference>
<evidence type="ECO:0000256" key="7">
    <source>
        <dbReference type="ARBA" id="ARBA00023053"/>
    </source>
</evidence>
<comment type="similarity">
    <text evidence="2 11">Belongs to the sodium:solute symporter (SSF) (TC 2.A.21) family.</text>
</comment>
<name>A0ABP7WM26_9SPHI</name>
<feature type="transmembrane region" description="Helical" evidence="12">
    <location>
        <begin position="74"/>
        <end position="96"/>
    </location>
</feature>
<dbReference type="RefSeq" id="WP_345101911.1">
    <property type="nucleotide sequence ID" value="NZ_BAABCV010000004.1"/>
</dbReference>
<keyword evidence="4" id="KW-1003">Cell membrane</keyword>
<keyword evidence="9 12" id="KW-0472">Membrane</keyword>
<evidence type="ECO:0000256" key="2">
    <source>
        <dbReference type="ARBA" id="ARBA00006434"/>
    </source>
</evidence>
<feature type="transmembrane region" description="Helical" evidence="12">
    <location>
        <begin position="408"/>
        <end position="432"/>
    </location>
</feature>
<keyword evidence="8" id="KW-0406">Ion transport</keyword>
<evidence type="ECO:0000256" key="10">
    <source>
        <dbReference type="ARBA" id="ARBA00023201"/>
    </source>
</evidence>
<dbReference type="PROSITE" id="PS50283">
    <property type="entry name" value="NA_SOLUT_SYMP_3"/>
    <property type="match status" value="1"/>
</dbReference>
<evidence type="ECO:0000256" key="9">
    <source>
        <dbReference type="ARBA" id="ARBA00023136"/>
    </source>
</evidence>
<feature type="transmembrane region" description="Helical" evidence="12">
    <location>
        <begin position="488"/>
        <end position="506"/>
    </location>
</feature>
<evidence type="ECO:0000313" key="13">
    <source>
        <dbReference type="EMBL" id="GAA4091969.1"/>
    </source>
</evidence>
<dbReference type="InterPro" id="IPR051163">
    <property type="entry name" value="Sodium:Solute_Symporter_SSF"/>
</dbReference>
<evidence type="ECO:0008006" key="15">
    <source>
        <dbReference type="Google" id="ProtNLM"/>
    </source>
</evidence>
<dbReference type="InterPro" id="IPR038377">
    <property type="entry name" value="Na/Glc_symporter_sf"/>
</dbReference>
<proteinExistence type="inferred from homology"/>
<feature type="transmembrane region" description="Helical" evidence="12">
    <location>
        <begin position="117"/>
        <end position="145"/>
    </location>
</feature>
<evidence type="ECO:0000256" key="4">
    <source>
        <dbReference type="ARBA" id="ARBA00022475"/>
    </source>
</evidence>
<gene>
    <name evidence="13" type="ORF">GCM10022392_12490</name>
</gene>
<evidence type="ECO:0000256" key="8">
    <source>
        <dbReference type="ARBA" id="ARBA00023065"/>
    </source>
</evidence>
<dbReference type="InterPro" id="IPR001734">
    <property type="entry name" value="Na/solute_symporter"/>
</dbReference>